<gene>
    <name evidence="1" type="ORF">SAMN06296378_0452</name>
</gene>
<dbReference type="EMBL" id="OCST01000001">
    <property type="protein sequence ID" value="SOE52741.1"/>
    <property type="molecule type" value="Genomic_DNA"/>
</dbReference>
<dbReference type="SUPFAM" id="SSF55729">
    <property type="entry name" value="Acyl-CoA N-acyltransferases (Nat)"/>
    <property type="match status" value="1"/>
</dbReference>
<accession>A0A2C8YQF6</accession>
<organism evidence="1 2">
    <name type="scientific">Salinibacterium xinjiangense</name>
    <dbReference type="NCBI Taxonomy" id="386302"/>
    <lineage>
        <taxon>Bacteria</taxon>
        <taxon>Bacillati</taxon>
        <taxon>Actinomycetota</taxon>
        <taxon>Actinomycetes</taxon>
        <taxon>Micrococcales</taxon>
        <taxon>Microbacteriaceae</taxon>
        <taxon>Salinibacterium</taxon>
    </lineage>
</organism>
<sequence>MANPGVHPITSADAGRVSAFLHQNLNSRVSSEAWQKLLMPPWEDTGPNRGFQLTSDDGAVVGAYVAVYSQREVDGTTIDVCNLAAFCVLEGFRAHSLKLIRAILKQPGFVFVDLSPSGNVVAMNERLGFKRLDTSTRLVVNLPHLPPRHRQLTSDPATLERVLVGRDSLVYRDHLHAAAVEHLLVEGDGEYGYLMFRRDRRKGLRLFATPLYAGGSTEYIEGAWGAIRSHLLGKGLLFTLAEHRVLGFSRGPGTALRNPRPKMFRGDGIDARDIDYLYSELTLVAW</sequence>
<dbReference type="RefSeq" id="WP_179691750.1">
    <property type="nucleotide sequence ID" value="NZ_BMLC01000002.1"/>
</dbReference>
<reference evidence="1 2" key="1">
    <citation type="submission" date="2017-09" db="EMBL/GenBank/DDBJ databases">
        <authorList>
            <person name="Ehlers B."/>
            <person name="Leendertz F.H."/>
        </authorList>
    </citation>
    <scope>NUCLEOTIDE SEQUENCE [LARGE SCALE GENOMIC DNA]</scope>
    <source>
        <strain evidence="1 2">CGMCC 1.05381</strain>
    </source>
</reference>
<name>A0A2C8YQF6_9MICO</name>
<keyword evidence="2" id="KW-1185">Reference proteome</keyword>
<proteinExistence type="predicted"/>
<protein>
    <recommendedName>
        <fullName evidence="3">N-acetyltransferase domain-containing protein</fullName>
    </recommendedName>
</protein>
<dbReference type="Proteomes" id="UP000219440">
    <property type="component" value="Unassembled WGS sequence"/>
</dbReference>
<evidence type="ECO:0000313" key="2">
    <source>
        <dbReference type="Proteomes" id="UP000219440"/>
    </source>
</evidence>
<dbReference type="InterPro" id="IPR016181">
    <property type="entry name" value="Acyl_CoA_acyltransferase"/>
</dbReference>
<evidence type="ECO:0008006" key="3">
    <source>
        <dbReference type="Google" id="ProtNLM"/>
    </source>
</evidence>
<dbReference type="AlphaFoldDB" id="A0A2C8YQF6"/>
<evidence type="ECO:0000313" key="1">
    <source>
        <dbReference type="EMBL" id="SOE52741.1"/>
    </source>
</evidence>